<dbReference type="Proteomes" id="UP000092582">
    <property type="component" value="Chromosome 1"/>
</dbReference>
<dbReference type="OrthoDB" id="4981253at2"/>
<name>A0A1B1BJE0_9MICO</name>
<keyword evidence="2" id="KW-1185">Reference proteome</keyword>
<evidence type="ECO:0000313" key="2">
    <source>
        <dbReference type="Proteomes" id="UP000092582"/>
    </source>
</evidence>
<dbReference type="EMBL" id="CP016282">
    <property type="protein sequence ID" value="ANP72684.1"/>
    <property type="molecule type" value="Genomic_DNA"/>
</dbReference>
<reference evidence="1 2" key="1">
    <citation type="submission" date="2016-06" db="EMBL/GenBank/DDBJ databases">
        <title>Genome sequencing of Cryobacterium arcticum PAMC 27867.</title>
        <authorList>
            <person name="Lee J."/>
            <person name="Kim O.-S."/>
        </authorList>
    </citation>
    <scope>NUCLEOTIDE SEQUENCE [LARGE SCALE GENOMIC DNA]</scope>
    <source>
        <strain evidence="1 2">PAMC 27867</strain>
    </source>
</reference>
<protein>
    <submittedName>
        <fullName evidence="1">Uncharacterized protein</fullName>
    </submittedName>
</protein>
<accession>A0A1B1BJE0</accession>
<gene>
    <name evidence="1" type="ORF">PA27867_1731</name>
</gene>
<organism evidence="1 2">
    <name type="scientific">Cryobacterium arcticum</name>
    <dbReference type="NCBI Taxonomy" id="670052"/>
    <lineage>
        <taxon>Bacteria</taxon>
        <taxon>Bacillati</taxon>
        <taxon>Actinomycetota</taxon>
        <taxon>Actinomycetes</taxon>
        <taxon>Micrococcales</taxon>
        <taxon>Microbacteriaceae</taxon>
        <taxon>Cryobacterium</taxon>
    </lineage>
</organism>
<dbReference type="STRING" id="670052.PA27867_1731"/>
<evidence type="ECO:0000313" key="1">
    <source>
        <dbReference type="EMBL" id="ANP72684.1"/>
    </source>
</evidence>
<dbReference type="AlphaFoldDB" id="A0A1B1BJE0"/>
<sequence length="113" mass="12469">MVQNEKSSARAHRLGPRQLFDWVEDRLRPAFDSPPVGTYDAAETTGLSSCPVCGRPMTEHTIEHSAHDTVLNCPVPHPGAWDRDAFEPVNEFGMVIRERPDEERTSGAGGESP</sequence>
<dbReference type="RefSeq" id="WP_066595351.1">
    <property type="nucleotide sequence ID" value="NZ_CP016282.1"/>
</dbReference>
<dbReference type="KEGG" id="cart:PA27867_1731"/>
<proteinExistence type="predicted"/>